<feature type="signal peptide" evidence="1">
    <location>
        <begin position="1"/>
        <end position="21"/>
    </location>
</feature>
<dbReference type="PROSITE" id="PS51257">
    <property type="entry name" value="PROKAR_LIPOPROTEIN"/>
    <property type="match status" value="1"/>
</dbReference>
<keyword evidence="1" id="KW-0732">Signal</keyword>
<proteinExistence type="predicted"/>
<evidence type="ECO:0000256" key="1">
    <source>
        <dbReference type="SAM" id="SignalP"/>
    </source>
</evidence>
<feature type="chain" id="PRO_5038576315" description="DUF305 domain-containing protein" evidence="1">
    <location>
        <begin position="22"/>
        <end position="197"/>
    </location>
</feature>
<dbReference type="PANTHER" id="PTHR36933">
    <property type="entry name" value="SLL0788 PROTEIN"/>
    <property type="match status" value="1"/>
</dbReference>
<evidence type="ECO:0000259" key="2">
    <source>
        <dbReference type="Pfam" id="PF03713"/>
    </source>
</evidence>
<dbReference type="PANTHER" id="PTHR36933:SF1">
    <property type="entry name" value="SLL0788 PROTEIN"/>
    <property type="match status" value="1"/>
</dbReference>
<dbReference type="InterPro" id="IPR005183">
    <property type="entry name" value="DUF305_CopM-like"/>
</dbReference>
<sequence length="197" mass="20739">MKRFPLAVVASLTVLLTGCGAGEPAAPDAPPPAPEAEVVTSADHNDTDVMFLQMMVPHHTQGMEMVRLAEKQATRPEIKDLVAAIGVTQADEAKSMAGWLAQWGKPATADPDAGAHADHGGLPATNPEVIADLAKSTGTEFEGKFLNLFTGHQGAAVEMAQRELKQGASGPVKELADRIVKSRTGQIQQMLTLLGQQ</sequence>
<organism evidence="3 4">
    <name type="scientific">Kibdelosporangium phytohabitans</name>
    <dbReference type="NCBI Taxonomy" id="860235"/>
    <lineage>
        <taxon>Bacteria</taxon>
        <taxon>Bacillati</taxon>
        <taxon>Actinomycetota</taxon>
        <taxon>Actinomycetes</taxon>
        <taxon>Pseudonocardiales</taxon>
        <taxon>Pseudonocardiaceae</taxon>
        <taxon>Kibdelosporangium</taxon>
    </lineage>
</organism>
<feature type="domain" description="DUF305" evidence="2">
    <location>
        <begin position="48"/>
        <end position="194"/>
    </location>
</feature>
<accession>A0A0N9HZL5</accession>
<dbReference type="Gene3D" id="1.20.1260.10">
    <property type="match status" value="1"/>
</dbReference>
<dbReference type="RefSeq" id="WP_054290740.1">
    <property type="nucleotide sequence ID" value="NZ_CP012752.1"/>
</dbReference>
<dbReference type="STRING" id="860235.AOZ06_19670"/>
<name>A0A0N9HZL5_9PSEU</name>
<protein>
    <recommendedName>
        <fullName evidence="2">DUF305 domain-containing protein</fullName>
    </recommendedName>
</protein>
<dbReference type="EMBL" id="CP012752">
    <property type="protein sequence ID" value="ALG08834.1"/>
    <property type="molecule type" value="Genomic_DNA"/>
</dbReference>
<dbReference type="Pfam" id="PF03713">
    <property type="entry name" value="DUF305"/>
    <property type="match status" value="1"/>
</dbReference>
<evidence type="ECO:0000313" key="4">
    <source>
        <dbReference type="Proteomes" id="UP000063699"/>
    </source>
</evidence>
<dbReference type="InterPro" id="IPR012347">
    <property type="entry name" value="Ferritin-like"/>
</dbReference>
<dbReference type="KEGG" id="kphy:AOZ06_19670"/>
<reference evidence="3 4" key="1">
    <citation type="submission" date="2015-07" db="EMBL/GenBank/DDBJ databases">
        <title>Genome sequencing of Kibdelosporangium phytohabitans.</title>
        <authorList>
            <person name="Qin S."/>
            <person name="Xing K."/>
        </authorList>
    </citation>
    <scope>NUCLEOTIDE SEQUENCE [LARGE SCALE GENOMIC DNA]</scope>
    <source>
        <strain evidence="3 4">KLBMP1111</strain>
    </source>
</reference>
<dbReference type="Proteomes" id="UP000063699">
    <property type="component" value="Chromosome"/>
</dbReference>
<keyword evidence="4" id="KW-1185">Reference proteome</keyword>
<dbReference type="AlphaFoldDB" id="A0A0N9HZL5"/>
<evidence type="ECO:0000313" key="3">
    <source>
        <dbReference type="EMBL" id="ALG08834.1"/>
    </source>
</evidence>
<gene>
    <name evidence="3" type="ORF">AOZ06_19670</name>
</gene>